<dbReference type="Gene3D" id="3.40.50.10180">
    <property type="entry name" value="Glycerate kinase, MOFRL-like N-terminal domain"/>
    <property type="match status" value="1"/>
</dbReference>
<reference evidence="3" key="1">
    <citation type="submission" date="2016-11" db="UniProtKB">
        <authorList>
            <consortium name="WormBaseParasite"/>
        </authorList>
    </citation>
    <scope>IDENTIFICATION</scope>
</reference>
<dbReference type="Proteomes" id="UP000095283">
    <property type="component" value="Unplaced"/>
</dbReference>
<keyword evidence="2" id="KW-1185">Reference proteome</keyword>
<sequence length="75" mass="7835">MLSVSSPSHSVSLTLSPLTRFALVGFGKAVLPMTQAAEEIIGQARFLSGIVIAPNIPGAESPCLLSTVVLLEFPR</sequence>
<dbReference type="SUPFAM" id="SSF82544">
    <property type="entry name" value="GckA/TtuD-like"/>
    <property type="match status" value="1"/>
</dbReference>
<dbReference type="Pfam" id="PF13660">
    <property type="entry name" value="DUF4147"/>
    <property type="match status" value="1"/>
</dbReference>
<accession>A0A1I7X2R3</accession>
<name>A0A1I7X2R3_HETBA</name>
<organism evidence="2 3">
    <name type="scientific">Heterorhabditis bacteriophora</name>
    <name type="common">Entomopathogenic nematode worm</name>
    <dbReference type="NCBI Taxonomy" id="37862"/>
    <lineage>
        <taxon>Eukaryota</taxon>
        <taxon>Metazoa</taxon>
        <taxon>Ecdysozoa</taxon>
        <taxon>Nematoda</taxon>
        <taxon>Chromadorea</taxon>
        <taxon>Rhabditida</taxon>
        <taxon>Rhabditina</taxon>
        <taxon>Rhabditomorpha</taxon>
        <taxon>Strongyloidea</taxon>
        <taxon>Heterorhabditidae</taxon>
        <taxon>Heterorhabditis</taxon>
    </lineage>
</organism>
<dbReference type="AlphaFoldDB" id="A0A1I7X2R3"/>
<proteinExistence type="predicted"/>
<feature type="domain" description="MOFRL-associated" evidence="1">
    <location>
        <begin position="13"/>
        <end position="54"/>
    </location>
</feature>
<dbReference type="InterPro" id="IPR038614">
    <property type="entry name" value="GK_N_sf"/>
</dbReference>
<evidence type="ECO:0000313" key="2">
    <source>
        <dbReference type="Proteomes" id="UP000095283"/>
    </source>
</evidence>
<evidence type="ECO:0000313" key="3">
    <source>
        <dbReference type="WBParaSite" id="Hba_11683"/>
    </source>
</evidence>
<protein>
    <submittedName>
        <fullName evidence="3">DUF4147 domain-containing protein</fullName>
    </submittedName>
</protein>
<dbReference type="InterPro" id="IPR025286">
    <property type="entry name" value="MOFRL_assoc_dom"/>
</dbReference>
<evidence type="ECO:0000259" key="1">
    <source>
        <dbReference type="Pfam" id="PF13660"/>
    </source>
</evidence>
<dbReference type="WBParaSite" id="Hba_11683">
    <property type="protein sequence ID" value="Hba_11683"/>
    <property type="gene ID" value="Hba_11683"/>
</dbReference>